<dbReference type="InterPro" id="IPR020841">
    <property type="entry name" value="PKS_Beta-ketoAc_synthase_dom"/>
</dbReference>
<evidence type="ECO:0000313" key="5">
    <source>
        <dbReference type="EMBL" id="QDU91718.1"/>
    </source>
</evidence>
<evidence type="ECO:0000259" key="4">
    <source>
        <dbReference type="PROSITE" id="PS52004"/>
    </source>
</evidence>
<feature type="domain" description="Ketosynthase family 3 (KS3)" evidence="4">
    <location>
        <begin position="1"/>
        <end position="417"/>
    </location>
</feature>
<dbReference type="EMBL" id="CP036291">
    <property type="protein sequence ID" value="QDU91718.1"/>
    <property type="molecule type" value="Genomic_DNA"/>
</dbReference>
<comment type="similarity">
    <text evidence="1 3">Belongs to the thiolase-like superfamily. Beta-ketoacyl-ACP synthases family.</text>
</comment>
<dbReference type="PROSITE" id="PS52004">
    <property type="entry name" value="KS3_2"/>
    <property type="match status" value="1"/>
</dbReference>
<protein>
    <submittedName>
        <fullName evidence="5">3-oxoacyl-[acyl-carrier-protein] synthase 2</fullName>
        <ecNumber evidence="5">2.3.1.179</ecNumber>
    </submittedName>
</protein>
<dbReference type="Pfam" id="PF00109">
    <property type="entry name" value="ketoacyl-synt"/>
    <property type="match status" value="1"/>
</dbReference>
<dbReference type="RefSeq" id="WP_145291875.1">
    <property type="nucleotide sequence ID" value="NZ_CP036291.1"/>
</dbReference>
<keyword evidence="5" id="KW-0012">Acyltransferase</keyword>
<evidence type="ECO:0000313" key="6">
    <source>
        <dbReference type="Proteomes" id="UP000317429"/>
    </source>
</evidence>
<dbReference type="PANTHER" id="PTHR11712:SF336">
    <property type="entry name" value="3-OXOACYL-[ACYL-CARRIER-PROTEIN] SYNTHASE, MITOCHONDRIAL"/>
    <property type="match status" value="1"/>
</dbReference>
<dbReference type="Proteomes" id="UP000317429">
    <property type="component" value="Chromosome"/>
</dbReference>
<name>A0A518DJR1_9BACT</name>
<dbReference type="GO" id="GO:0004315">
    <property type="term" value="F:3-oxoacyl-[acyl-carrier-protein] synthase activity"/>
    <property type="evidence" value="ECO:0007669"/>
    <property type="project" value="UniProtKB-EC"/>
</dbReference>
<dbReference type="InterPro" id="IPR000794">
    <property type="entry name" value="Beta-ketoacyl_synthase"/>
</dbReference>
<dbReference type="Gene3D" id="3.40.47.10">
    <property type="match status" value="2"/>
</dbReference>
<dbReference type="SMART" id="SM00825">
    <property type="entry name" value="PKS_KS"/>
    <property type="match status" value="1"/>
</dbReference>
<dbReference type="GO" id="GO:0005829">
    <property type="term" value="C:cytosol"/>
    <property type="evidence" value="ECO:0007669"/>
    <property type="project" value="TreeGrafter"/>
</dbReference>
<evidence type="ECO:0000256" key="1">
    <source>
        <dbReference type="ARBA" id="ARBA00008467"/>
    </source>
</evidence>
<keyword evidence="2 3" id="KW-0808">Transferase</keyword>
<reference evidence="5 6" key="1">
    <citation type="submission" date="2019-02" db="EMBL/GenBank/DDBJ databases">
        <title>Deep-cultivation of Planctomycetes and their phenomic and genomic characterization uncovers novel biology.</title>
        <authorList>
            <person name="Wiegand S."/>
            <person name="Jogler M."/>
            <person name="Boedeker C."/>
            <person name="Pinto D."/>
            <person name="Vollmers J."/>
            <person name="Rivas-Marin E."/>
            <person name="Kohn T."/>
            <person name="Peeters S.H."/>
            <person name="Heuer A."/>
            <person name="Rast P."/>
            <person name="Oberbeckmann S."/>
            <person name="Bunk B."/>
            <person name="Jeske O."/>
            <person name="Meyerdierks A."/>
            <person name="Storesund J.E."/>
            <person name="Kallscheuer N."/>
            <person name="Luecker S."/>
            <person name="Lage O.M."/>
            <person name="Pohl T."/>
            <person name="Merkel B.J."/>
            <person name="Hornburger P."/>
            <person name="Mueller R.-W."/>
            <person name="Bruemmer F."/>
            <person name="Labrenz M."/>
            <person name="Spormann A.M."/>
            <person name="Op den Camp H."/>
            <person name="Overmann J."/>
            <person name="Amann R."/>
            <person name="Jetten M.S.M."/>
            <person name="Mascher T."/>
            <person name="Medema M.H."/>
            <person name="Devos D.P."/>
            <person name="Kaster A.-K."/>
            <person name="Ovreas L."/>
            <person name="Rohde M."/>
            <person name="Galperin M.Y."/>
            <person name="Jogler C."/>
        </authorList>
    </citation>
    <scope>NUCLEOTIDE SEQUENCE [LARGE SCALE GENOMIC DNA]</scope>
    <source>
        <strain evidence="5 6">Pla175</strain>
    </source>
</reference>
<dbReference type="InterPro" id="IPR014031">
    <property type="entry name" value="Ketoacyl_synth_C"/>
</dbReference>
<sequence length="417" mass="43708">MEDVVITGLGLVTPIGVGRDEVWASLRAGRTGIRHAPALADAGWPAPFGGTIEGFDAKQFVTPRKSLKVMAQEIQFAFAAAEQAWADAGLEDGSVEPERLGVVCGAGFLFSDFAEMEAPYRATIGDEGFEYDRWGKNAMGEFFPLWMLKYLPNMSACHIGIRRDARGPNNTILSGEVSSLLALGEAAAAIRRGVADVMITGGSSSRLHLADLAWRGMLNASCSDADPAKICRPFDAGRSGQVFGEGAAILVLESASHARRRGRAPLARVRSVASRCEGAVYNRQPTGRAVEQAIGGALELAGAKPSDIGLVKAHGVSTRLDDIGEARAIRSVLGDVPVTAPKSFLGNIDAAGSAVELAVTLIGAANGRIPATLNYETPDPACPVNVMTEPIPADFDTFLAVNFNSYGQAAAAVIDLG</sequence>
<dbReference type="SUPFAM" id="SSF53901">
    <property type="entry name" value="Thiolase-like"/>
    <property type="match status" value="2"/>
</dbReference>
<dbReference type="GO" id="GO:0006633">
    <property type="term" value="P:fatty acid biosynthetic process"/>
    <property type="evidence" value="ECO:0007669"/>
    <property type="project" value="TreeGrafter"/>
</dbReference>
<evidence type="ECO:0000256" key="3">
    <source>
        <dbReference type="RuleBase" id="RU003694"/>
    </source>
</evidence>
<dbReference type="InterPro" id="IPR016039">
    <property type="entry name" value="Thiolase-like"/>
</dbReference>
<dbReference type="OrthoDB" id="292158at2"/>
<dbReference type="EC" id="2.3.1.179" evidence="5"/>
<evidence type="ECO:0000256" key="2">
    <source>
        <dbReference type="ARBA" id="ARBA00022679"/>
    </source>
</evidence>
<organism evidence="5 6">
    <name type="scientific">Pirellulimonas nuda</name>
    <dbReference type="NCBI Taxonomy" id="2528009"/>
    <lineage>
        <taxon>Bacteria</taxon>
        <taxon>Pseudomonadati</taxon>
        <taxon>Planctomycetota</taxon>
        <taxon>Planctomycetia</taxon>
        <taxon>Pirellulales</taxon>
        <taxon>Lacipirellulaceae</taxon>
        <taxon>Pirellulimonas</taxon>
    </lineage>
</organism>
<dbReference type="AlphaFoldDB" id="A0A518DJR1"/>
<proteinExistence type="inferred from homology"/>
<keyword evidence="6" id="KW-1185">Reference proteome</keyword>
<dbReference type="InterPro" id="IPR014030">
    <property type="entry name" value="Ketoacyl_synth_N"/>
</dbReference>
<dbReference type="KEGG" id="pnd:Pla175_51480"/>
<accession>A0A518DJR1</accession>
<dbReference type="Pfam" id="PF02801">
    <property type="entry name" value="Ketoacyl-synt_C"/>
    <property type="match status" value="1"/>
</dbReference>
<dbReference type="PANTHER" id="PTHR11712">
    <property type="entry name" value="POLYKETIDE SYNTHASE-RELATED"/>
    <property type="match status" value="1"/>
</dbReference>
<gene>
    <name evidence="5" type="primary">fabF_6</name>
    <name evidence="5" type="ORF">Pla175_51480</name>
</gene>